<dbReference type="Pfam" id="PF07859">
    <property type="entry name" value="Abhydrolase_3"/>
    <property type="match status" value="1"/>
</dbReference>
<dbReference type="InterPro" id="IPR050466">
    <property type="entry name" value="Carboxylest/Gibb_receptor"/>
</dbReference>
<dbReference type="Proteomes" id="UP000076744">
    <property type="component" value="Unassembled WGS sequence"/>
</dbReference>
<dbReference type="SUPFAM" id="SSF53474">
    <property type="entry name" value="alpha/beta-Hydrolases"/>
    <property type="match status" value="1"/>
</dbReference>
<dbReference type="EMBL" id="AZHB01000039">
    <property type="protein sequence ID" value="OAA53170.1"/>
    <property type="molecule type" value="Genomic_DNA"/>
</dbReference>
<feature type="domain" description="Beta-lactamase-related" evidence="1">
    <location>
        <begin position="204"/>
        <end position="371"/>
    </location>
</feature>
<dbReference type="AlphaFoldDB" id="A0A162MA16"/>
<proteinExistence type="predicted"/>
<dbReference type="InterPro" id="IPR012338">
    <property type="entry name" value="Beta-lactam/transpept-like"/>
</dbReference>
<dbReference type="GeneID" id="30025303"/>
<feature type="domain" description="Alpha/beta hydrolase fold-3" evidence="2">
    <location>
        <begin position="16"/>
        <end position="199"/>
    </location>
</feature>
<dbReference type="RefSeq" id="XP_018700242.1">
    <property type="nucleotide sequence ID" value="XM_018852614.1"/>
</dbReference>
<evidence type="ECO:0000313" key="3">
    <source>
        <dbReference type="EMBL" id="OAA53170.1"/>
    </source>
</evidence>
<dbReference type="Pfam" id="PF00144">
    <property type="entry name" value="Beta-lactamase"/>
    <property type="match status" value="1"/>
</dbReference>
<dbReference type="STRING" id="1081104.A0A162MA16"/>
<comment type="caution">
    <text evidence="3">The sequence shown here is derived from an EMBL/GenBank/DDBJ whole genome shotgun (WGS) entry which is preliminary data.</text>
</comment>
<keyword evidence="4" id="KW-1185">Reference proteome</keyword>
<gene>
    <name evidence="3" type="ORF">ISF_09011</name>
</gene>
<dbReference type="Gene3D" id="3.40.710.10">
    <property type="entry name" value="DD-peptidase/beta-lactamase superfamily"/>
    <property type="match status" value="1"/>
</dbReference>
<dbReference type="PANTHER" id="PTHR23024">
    <property type="entry name" value="ARYLACETAMIDE DEACETYLASE"/>
    <property type="match status" value="1"/>
</dbReference>
<reference evidence="3 4" key="1">
    <citation type="journal article" date="2016" name="Genome Biol. Evol.">
        <title>Divergent and convergent evolution of fungal pathogenicity.</title>
        <authorList>
            <person name="Shang Y."/>
            <person name="Xiao G."/>
            <person name="Zheng P."/>
            <person name="Cen K."/>
            <person name="Zhan S."/>
            <person name="Wang C."/>
        </authorList>
    </citation>
    <scope>NUCLEOTIDE SEQUENCE [LARGE SCALE GENOMIC DNA]</scope>
    <source>
        <strain evidence="3 4">ARSEF 2679</strain>
    </source>
</reference>
<dbReference type="InterPro" id="IPR029058">
    <property type="entry name" value="AB_hydrolase_fold"/>
</dbReference>
<dbReference type="GO" id="GO:0016787">
    <property type="term" value="F:hydrolase activity"/>
    <property type="evidence" value="ECO:0007669"/>
    <property type="project" value="InterPro"/>
</dbReference>
<dbReference type="OrthoDB" id="408631at2759"/>
<sequence>MEYRPATPAARRSPLVVHYHGGAYIFDDLNTAAVFCRTIVRDHDAVVIDVDYRLAPEHPFSAGKKDAWDALEWVAKNYSALEARPSLAFLVVGCSAGGNIAASMALEARDRSLQPSLTGAHLNVPETISSEQKLPDKYARLWLSRDQNKDAPILNQSLINFMTECYKPDLNSHYFAPAHHPHGHSGLPKTYIDGYGHTVIPDVLATADTLWYACSTTTKAQVAALLSQLIHSNNYTDAFSRGWETPISSIICDDFVLQDEWATAHVTLNDSVSHRTGLGRHNWGLLRVRDGEQLLPWDVTRNLRNLAMIKEPRVQWSYCNYVYVALGHVLETVTGQWLGRALREHLWTPLGMDSTYFDVEVALVAPHRYLAADRYNSRDEVWTREKAVEILFPNRPEPPLPSSFGMHQLVGTYTNAGWGEVAFTEAQHGSGTGGSVLVGPRPHASFRHTFVLEHMTGNYWLLTAVTDGGSPFTKRFFAARFVAGVDREPIRLELDTAQGPSNAGDGVIVFGESK</sequence>
<dbReference type="Gene3D" id="3.40.50.1820">
    <property type="entry name" value="alpha/beta hydrolase"/>
    <property type="match status" value="1"/>
</dbReference>
<name>A0A162MA16_CORFA</name>
<evidence type="ECO:0000259" key="2">
    <source>
        <dbReference type="Pfam" id="PF07859"/>
    </source>
</evidence>
<accession>A0A162MA16</accession>
<evidence type="ECO:0000313" key="4">
    <source>
        <dbReference type="Proteomes" id="UP000076744"/>
    </source>
</evidence>
<dbReference type="InterPro" id="IPR001466">
    <property type="entry name" value="Beta-lactam-related"/>
</dbReference>
<dbReference type="InterPro" id="IPR013094">
    <property type="entry name" value="AB_hydrolase_3"/>
</dbReference>
<evidence type="ECO:0000259" key="1">
    <source>
        <dbReference type="Pfam" id="PF00144"/>
    </source>
</evidence>
<organism evidence="3 4">
    <name type="scientific">Cordyceps fumosorosea (strain ARSEF 2679)</name>
    <name type="common">Isaria fumosorosea</name>
    <dbReference type="NCBI Taxonomy" id="1081104"/>
    <lineage>
        <taxon>Eukaryota</taxon>
        <taxon>Fungi</taxon>
        <taxon>Dikarya</taxon>
        <taxon>Ascomycota</taxon>
        <taxon>Pezizomycotina</taxon>
        <taxon>Sordariomycetes</taxon>
        <taxon>Hypocreomycetidae</taxon>
        <taxon>Hypocreales</taxon>
        <taxon>Cordycipitaceae</taxon>
        <taxon>Cordyceps</taxon>
    </lineage>
</organism>
<dbReference type="SUPFAM" id="SSF56601">
    <property type="entry name" value="beta-lactamase/transpeptidase-like"/>
    <property type="match status" value="1"/>
</dbReference>
<protein>
    <submittedName>
        <fullName evidence="3">Beta-lactamase-type transpeptidase fold domain containing protein</fullName>
    </submittedName>
</protein>
<dbReference type="PANTHER" id="PTHR23024:SF24">
    <property type="entry name" value="ALPHA_BETA HYDROLASE FOLD-3 DOMAIN-CONTAINING PROTEIN"/>
    <property type="match status" value="1"/>
</dbReference>